<protein>
    <submittedName>
        <fullName evidence="11">Low-density lipoprotein receptor-related protein 2-like</fullName>
    </submittedName>
</protein>
<feature type="disulfide bond" evidence="9">
    <location>
        <begin position="233"/>
        <end position="245"/>
    </location>
</feature>
<dbReference type="SMART" id="SM00192">
    <property type="entry name" value="LDLa"/>
    <property type="match status" value="6"/>
</dbReference>
<dbReference type="PRINTS" id="PR00261">
    <property type="entry name" value="LDLRECEPTOR"/>
</dbReference>
<keyword evidence="10" id="KW-1185">Reference proteome</keyword>
<keyword evidence="3" id="KW-0677">Repeat</keyword>
<dbReference type="InterPro" id="IPR051221">
    <property type="entry name" value="LDLR-related"/>
</dbReference>
<dbReference type="PANTHER" id="PTHR22722">
    <property type="entry name" value="LOW-DENSITY LIPOPROTEIN RECEPTOR-RELATED PROTEIN 2-RELATED"/>
    <property type="match status" value="1"/>
</dbReference>
<evidence type="ECO:0000256" key="4">
    <source>
        <dbReference type="ARBA" id="ARBA00022989"/>
    </source>
</evidence>
<dbReference type="Gene3D" id="4.10.400.10">
    <property type="entry name" value="Low-density Lipoprotein Receptor"/>
    <property type="match status" value="6"/>
</dbReference>
<gene>
    <name evidence="11" type="primary">LOC102800551</name>
</gene>
<feature type="disulfide bond" evidence="9">
    <location>
        <begin position="290"/>
        <end position="305"/>
    </location>
</feature>
<organism evidence="10 11">
    <name type="scientific">Saccoglossus kowalevskii</name>
    <name type="common">Acorn worm</name>
    <dbReference type="NCBI Taxonomy" id="10224"/>
    <lineage>
        <taxon>Eukaryota</taxon>
        <taxon>Metazoa</taxon>
        <taxon>Hemichordata</taxon>
        <taxon>Enteropneusta</taxon>
        <taxon>Harrimaniidae</taxon>
        <taxon>Saccoglossus</taxon>
    </lineage>
</organism>
<name>A0ABM0MHE4_SACKO</name>
<dbReference type="Pfam" id="PF00057">
    <property type="entry name" value="Ldl_recept_a"/>
    <property type="match status" value="6"/>
</dbReference>
<reference evidence="11" key="1">
    <citation type="submission" date="2025-08" db="UniProtKB">
        <authorList>
            <consortium name="RefSeq"/>
        </authorList>
    </citation>
    <scope>IDENTIFICATION</scope>
    <source>
        <tissue evidence="11">Testes</tissue>
    </source>
</reference>
<feature type="disulfide bond" evidence="9">
    <location>
        <begin position="240"/>
        <end position="258"/>
    </location>
</feature>
<evidence type="ECO:0000313" key="10">
    <source>
        <dbReference type="Proteomes" id="UP000694865"/>
    </source>
</evidence>
<dbReference type="PROSITE" id="PS50068">
    <property type="entry name" value="LDLRA_2"/>
    <property type="match status" value="6"/>
</dbReference>
<dbReference type="PROSITE" id="PS01209">
    <property type="entry name" value="LDLRA_1"/>
    <property type="match status" value="3"/>
</dbReference>
<evidence type="ECO:0000256" key="2">
    <source>
        <dbReference type="ARBA" id="ARBA00022692"/>
    </source>
</evidence>
<feature type="disulfide bond" evidence="9">
    <location>
        <begin position="82"/>
        <end position="94"/>
    </location>
</feature>
<evidence type="ECO:0000313" key="11">
    <source>
        <dbReference type="RefSeq" id="XP_006819435.1"/>
    </source>
</evidence>
<evidence type="ECO:0000256" key="8">
    <source>
        <dbReference type="ARBA" id="ARBA00023180"/>
    </source>
</evidence>
<dbReference type="CDD" id="cd00112">
    <property type="entry name" value="LDLa"/>
    <property type="match status" value="5"/>
</dbReference>
<feature type="disulfide bond" evidence="9">
    <location>
        <begin position="126"/>
        <end position="144"/>
    </location>
</feature>
<dbReference type="SUPFAM" id="SSF57424">
    <property type="entry name" value="LDL receptor-like module"/>
    <property type="match status" value="6"/>
</dbReference>
<proteinExistence type="predicted"/>
<comment type="subcellular location">
    <subcellularLocation>
        <location evidence="1">Membrane</location>
        <topology evidence="1">Single-pass membrane protein</topology>
    </subcellularLocation>
</comment>
<keyword evidence="7" id="KW-0675">Receptor</keyword>
<feature type="disulfide bond" evidence="9">
    <location>
        <begin position="163"/>
        <end position="181"/>
    </location>
</feature>
<feature type="disulfide bond" evidence="9">
    <location>
        <begin position="252"/>
        <end position="267"/>
    </location>
</feature>
<feature type="disulfide bond" evidence="9">
    <location>
        <begin position="138"/>
        <end position="153"/>
    </location>
</feature>
<dbReference type="InterPro" id="IPR036055">
    <property type="entry name" value="LDL_receptor-like_sf"/>
</dbReference>
<dbReference type="GeneID" id="102800551"/>
<keyword evidence="6 9" id="KW-1015">Disulfide bond</keyword>
<feature type="disulfide bond" evidence="9">
    <location>
        <begin position="156"/>
        <end position="168"/>
    </location>
</feature>
<sequence length="306" mass="33445">MNPTEWATTESNTLVPDTDTVNSQSISNISGTTYRYNKTRPPWYSHMETAKTEPSANFADTTSSISSIVTMDTHPIPTTVACLSTQFQYSNGHCIPSVLRCDGVNNCNDDSDEVGCQACLSTQFQCSNGHCIPSGFRCNGINNCNDDSDEVGCQGCTMDQFKCQREACIDLYRMCDGSTDCNHPYDEAYCNGCGEGNFQCMDGLYCVPDVFVCDRGIDCRDGSDEYGPQCSWCSVTEFTCDGTKCIPLSDVCNGVSNCDDNADEIDCDHVCGPSKYYCGNGYCIGNEWVCDTVLDCMDNSDENGCE</sequence>
<dbReference type="InterPro" id="IPR002172">
    <property type="entry name" value="LDrepeatLR_classA_rpt"/>
</dbReference>
<feature type="disulfide bond" evidence="9">
    <location>
        <begin position="271"/>
        <end position="283"/>
    </location>
</feature>
<evidence type="ECO:0000256" key="6">
    <source>
        <dbReference type="ARBA" id="ARBA00023157"/>
    </source>
</evidence>
<keyword evidence="8" id="KW-0325">Glycoprotein</keyword>
<feature type="disulfide bond" evidence="9">
    <location>
        <begin position="278"/>
        <end position="296"/>
    </location>
</feature>
<comment type="caution">
    <text evidence="9">Lacks conserved residue(s) required for the propagation of feature annotation.</text>
</comment>
<dbReference type="Proteomes" id="UP000694865">
    <property type="component" value="Unplaced"/>
</dbReference>
<feature type="disulfide bond" evidence="9">
    <location>
        <begin position="119"/>
        <end position="131"/>
    </location>
</feature>
<evidence type="ECO:0000256" key="1">
    <source>
        <dbReference type="ARBA" id="ARBA00004167"/>
    </source>
</evidence>
<keyword evidence="4" id="KW-1133">Transmembrane helix</keyword>
<dbReference type="InterPro" id="IPR023415">
    <property type="entry name" value="LDLR_class-A_CS"/>
</dbReference>
<evidence type="ECO:0000256" key="3">
    <source>
        <dbReference type="ARBA" id="ARBA00022737"/>
    </source>
</evidence>
<evidence type="ECO:0000256" key="9">
    <source>
        <dbReference type="PROSITE-ProRule" id="PRU00124"/>
    </source>
</evidence>
<evidence type="ECO:0000256" key="7">
    <source>
        <dbReference type="ARBA" id="ARBA00023170"/>
    </source>
</evidence>
<keyword evidence="2" id="KW-0812">Transmembrane</keyword>
<evidence type="ECO:0000256" key="5">
    <source>
        <dbReference type="ARBA" id="ARBA00023136"/>
    </source>
</evidence>
<accession>A0ABM0MHE4</accession>
<feature type="disulfide bond" evidence="9">
    <location>
        <begin position="175"/>
        <end position="190"/>
    </location>
</feature>
<dbReference type="RefSeq" id="XP_006819435.1">
    <property type="nucleotide sequence ID" value="XM_006819372.1"/>
</dbReference>
<feature type="disulfide bond" evidence="9">
    <location>
        <begin position="101"/>
        <end position="116"/>
    </location>
</feature>
<keyword evidence="5" id="KW-0472">Membrane</keyword>